<feature type="domain" description="Glycosyltransferase subfamily 4-like N-terminal" evidence="1">
    <location>
        <begin position="29"/>
        <end position="193"/>
    </location>
</feature>
<organism evidence="2 3">
    <name type="scientific">Teichococcus deserti</name>
    <dbReference type="NCBI Taxonomy" id="1817963"/>
    <lineage>
        <taxon>Bacteria</taxon>
        <taxon>Pseudomonadati</taxon>
        <taxon>Pseudomonadota</taxon>
        <taxon>Alphaproteobacteria</taxon>
        <taxon>Acetobacterales</taxon>
        <taxon>Roseomonadaceae</taxon>
        <taxon>Roseomonas</taxon>
    </lineage>
</organism>
<evidence type="ECO:0000313" key="2">
    <source>
        <dbReference type="EMBL" id="ONG59093.1"/>
    </source>
</evidence>
<dbReference type="GO" id="GO:0016757">
    <property type="term" value="F:glycosyltransferase activity"/>
    <property type="evidence" value="ECO:0007669"/>
    <property type="project" value="TreeGrafter"/>
</dbReference>
<evidence type="ECO:0000259" key="1">
    <source>
        <dbReference type="Pfam" id="PF13439"/>
    </source>
</evidence>
<dbReference type="AlphaFoldDB" id="A0A1V2H8G4"/>
<evidence type="ECO:0000313" key="3">
    <source>
        <dbReference type="Proteomes" id="UP000188879"/>
    </source>
</evidence>
<dbReference type="CDD" id="cd03801">
    <property type="entry name" value="GT4_PimA-like"/>
    <property type="match status" value="1"/>
</dbReference>
<proteinExistence type="predicted"/>
<reference evidence="2 3" key="1">
    <citation type="submission" date="2016-10" db="EMBL/GenBank/DDBJ databases">
        <title>Draft Genome sequence of Roseomonas sp. strain M3.</title>
        <authorList>
            <person name="Subhash Y."/>
            <person name="Lee S."/>
        </authorList>
    </citation>
    <scope>NUCLEOTIDE SEQUENCE [LARGE SCALE GENOMIC DNA]</scope>
    <source>
        <strain evidence="2 3">M3</strain>
    </source>
</reference>
<dbReference type="Pfam" id="PF13692">
    <property type="entry name" value="Glyco_trans_1_4"/>
    <property type="match status" value="1"/>
</dbReference>
<dbReference type="SUPFAM" id="SSF53756">
    <property type="entry name" value="UDP-Glycosyltransferase/glycogen phosphorylase"/>
    <property type="match status" value="1"/>
</dbReference>
<sequence>MAAGSFHPAPLAAQRLRRLLLLLPSAAHGGTERHALALARMLDAAGVAVTILADPDRHPALARDAGPRLAACLRGARIAWDAAETPEENMRRQRQVLEAMLPAMPVDAALLPLPWPNAGLGLQAVLAERALPSLVIGHLAPAETPPGIDDAARAAARRLPGLWAAVSSPIASRLETAFGLPAGRVQVVPNGVPLPPGIDAGRRRALRAELRASLDLPPDGLVALFLGRLEPVKGAELLPYLAQAFVRRGGAALVAAGTGPLEARLQAALPGGRSALRLLGHQGDPGRLLLAADALVLPSRLEGYPLVFLEAAGRRCPVVASPAALEGLGAAAGDVAALAEAEDVAAMAEALVTAATQSGPTPARLAAAAALARRQDEAAMLDRYRDLLRTLPGMAVTGMAAAA</sequence>
<dbReference type="EMBL" id="MLCO01000002">
    <property type="protein sequence ID" value="ONG59093.1"/>
    <property type="molecule type" value="Genomic_DNA"/>
</dbReference>
<name>A0A1V2H8G4_9PROT</name>
<gene>
    <name evidence="2" type="ORF">BKE38_00425</name>
</gene>
<dbReference type="PANTHER" id="PTHR12526:SF636">
    <property type="entry name" value="BLL3647 PROTEIN"/>
    <property type="match status" value="1"/>
</dbReference>
<dbReference type="InterPro" id="IPR028098">
    <property type="entry name" value="Glyco_trans_4-like_N"/>
</dbReference>
<dbReference type="PANTHER" id="PTHR12526">
    <property type="entry name" value="GLYCOSYLTRANSFERASE"/>
    <property type="match status" value="1"/>
</dbReference>
<accession>A0A1V2H8G4</accession>
<protein>
    <recommendedName>
        <fullName evidence="1">Glycosyltransferase subfamily 4-like N-terminal domain-containing protein</fullName>
    </recommendedName>
</protein>
<dbReference type="Pfam" id="PF13439">
    <property type="entry name" value="Glyco_transf_4"/>
    <property type="match status" value="1"/>
</dbReference>
<comment type="caution">
    <text evidence="2">The sequence shown here is derived from an EMBL/GenBank/DDBJ whole genome shotgun (WGS) entry which is preliminary data.</text>
</comment>
<dbReference type="Proteomes" id="UP000188879">
    <property type="component" value="Unassembled WGS sequence"/>
</dbReference>
<dbReference type="Gene3D" id="3.40.50.2000">
    <property type="entry name" value="Glycogen Phosphorylase B"/>
    <property type="match status" value="2"/>
</dbReference>
<keyword evidence="3" id="KW-1185">Reference proteome</keyword>
<dbReference type="RefSeq" id="WP_076955403.1">
    <property type="nucleotide sequence ID" value="NZ_MLCO01000002.1"/>
</dbReference>